<feature type="transmembrane region" description="Helical" evidence="1">
    <location>
        <begin position="62"/>
        <end position="84"/>
    </location>
</feature>
<dbReference type="Proteomes" id="UP000078200">
    <property type="component" value="Unassembled WGS sequence"/>
</dbReference>
<organism evidence="2 3">
    <name type="scientific">Glossina austeni</name>
    <name type="common">Savannah tsetse fly</name>
    <dbReference type="NCBI Taxonomy" id="7395"/>
    <lineage>
        <taxon>Eukaryota</taxon>
        <taxon>Metazoa</taxon>
        <taxon>Ecdysozoa</taxon>
        <taxon>Arthropoda</taxon>
        <taxon>Hexapoda</taxon>
        <taxon>Insecta</taxon>
        <taxon>Pterygota</taxon>
        <taxon>Neoptera</taxon>
        <taxon>Endopterygota</taxon>
        <taxon>Diptera</taxon>
        <taxon>Brachycera</taxon>
        <taxon>Muscomorpha</taxon>
        <taxon>Hippoboscoidea</taxon>
        <taxon>Glossinidae</taxon>
        <taxon>Glossina</taxon>
    </lineage>
</organism>
<dbReference type="AlphaFoldDB" id="A0A1A9UCQ6"/>
<sequence length="154" mass="17727">MVIRASRIGPRPSIISRASASPSNFTTQCRTLSMTVLYDMVACDLRLVVMWHETNINRRWRFFYMSLLPCCFGVCKLVLVYWYLKLIQVQPDEWLHAQMIKAEKKKFGIAGMILLNPLSTEYCNYDNCHVFWAIILEATTASPNELKGIISSLV</sequence>
<reference evidence="2" key="1">
    <citation type="submission" date="2020-05" db="UniProtKB">
        <authorList>
            <consortium name="EnsemblMetazoa"/>
        </authorList>
    </citation>
    <scope>IDENTIFICATION</scope>
    <source>
        <strain evidence="2">TTRI</strain>
    </source>
</reference>
<dbReference type="VEuPathDB" id="VectorBase:GAUT000142"/>
<keyword evidence="1" id="KW-0812">Transmembrane</keyword>
<evidence type="ECO:0000256" key="1">
    <source>
        <dbReference type="SAM" id="Phobius"/>
    </source>
</evidence>
<proteinExistence type="predicted"/>
<keyword evidence="1" id="KW-1133">Transmembrane helix</keyword>
<accession>A0A1A9UCQ6</accession>
<keyword evidence="1" id="KW-0472">Membrane</keyword>
<keyword evidence="3" id="KW-1185">Reference proteome</keyword>
<name>A0A1A9UCQ6_GLOAU</name>
<protein>
    <submittedName>
        <fullName evidence="2">Uncharacterized protein</fullName>
    </submittedName>
</protein>
<evidence type="ECO:0000313" key="2">
    <source>
        <dbReference type="EnsemblMetazoa" id="GAUT000142-PA"/>
    </source>
</evidence>
<evidence type="ECO:0000313" key="3">
    <source>
        <dbReference type="Proteomes" id="UP000078200"/>
    </source>
</evidence>
<dbReference type="EnsemblMetazoa" id="GAUT000142-RA">
    <property type="protein sequence ID" value="GAUT000142-PA"/>
    <property type="gene ID" value="GAUT000142"/>
</dbReference>